<evidence type="ECO:0000256" key="3">
    <source>
        <dbReference type="ARBA" id="ARBA00022692"/>
    </source>
</evidence>
<keyword evidence="4 7" id="KW-1133">Transmembrane helix</keyword>
<name>A0A2S8G244_9BACT</name>
<feature type="transmembrane region" description="Helical" evidence="7">
    <location>
        <begin position="92"/>
        <end position="109"/>
    </location>
</feature>
<keyword evidence="2" id="KW-1003">Cell membrane</keyword>
<dbReference type="Proteomes" id="UP000239388">
    <property type="component" value="Unassembled WGS sequence"/>
</dbReference>
<evidence type="ECO:0000259" key="8">
    <source>
        <dbReference type="Pfam" id="PF00482"/>
    </source>
</evidence>
<keyword evidence="5 7" id="KW-0472">Membrane</keyword>
<dbReference type="Pfam" id="PF00482">
    <property type="entry name" value="T2SSF"/>
    <property type="match status" value="1"/>
</dbReference>
<dbReference type="OrthoDB" id="9803381at2"/>
<dbReference type="InterPro" id="IPR042094">
    <property type="entry name" value="T2SS_GspF_sf"/>
</dbReference>
<keyword evidence="6" id="KW-0175">Coiled coil</keyword>
<sequence length="313" mass="34750">MSNGMILLVAFVCVSLAIFCAGQLVGDWVFSYRKSVRSRLSGMLESEIDEQTISLFKNTKSLRDELHQKSTWRDALQELVDQSGTGYSPEMIVLWCVLAAIGVGGVIGLRSWMLGAAIAPAGAFIPIVVLIFFRNRRCNQLSKQLPEAFEMMSRAVKAGQTVPAAMQIIATEFQAPISSEFALCYEQQNLGVSRESALRQLAARSGILELRMFVVALNMQARSGGNLTELLENLANLIRKRMKMRARVKALTGEGRMQASVLFVLPFAAFLGIYFLAPDYAQTLLERPWVLVATLGAQIVGSYWIQRIIRVNY</sequence>
<evidence type="ECO:0000256" key="4">
    <source>
        <dbReference type="ARBA" id="ARBA00022989"/>
    </source>
</evidence>
<dbReference type="EMBL" id="PUIB01000011">
    <property type="protein sequence ID" value="PQO38519.1"/>
    <property type="molecule type" value="Genomic_DNA"/>
</dbReference>
<dbReference type="InterPro" id="IPR018076">
    <property type="entry name" value="T2SS_GspF_dom"/>
</dbReference>
<evidence type="ECO:0000313" key="10">
    <source>
        <dbReference type="Proteomes" id="UP000239388"/>
    </source>
</evidence>
<evidence type="ECO:0000256" key="2">
    <source>
        <dbReference type="ARBA" id="ARBA00022475"/>
    </source>
</evidence>
<dbReference type="Gene3D" id="1.20.81.30">
    <property type="entry name" value="Type II secretion system (T2SS), domain F"/>
    <property type="match status" value="1"/>
</dbReference>
<dbReference type="PANTHER" id="PTHR35007:SF1">
    <property type="entry name" value="PILUS ASSEMBLY PROTEIN"/>
    <property type="match status" value="1"/>
</dbReference>
<evidence type="ECO:0000256" key="5">
    <source>
        <dbReference type="ARBA" id="ARBA00023136"/>
    </source>
</evidence>
<feature type="domain" description="Type II secretion system protein GspF" evidence="8">
    <location>
        <begin position="150"/>
        <end position="272"/>
    </location>
</feature>
<comment type="caution">
    <text evidence="9">The sequence shown here is derived from an EMBL/GenBank/DDBJ whole genome shotgun (WGS) entry which is preliminary data.</text>
</comment>
<dbReference type="PANTHER" id="PTHR35007">
    <property type="entry name" value="INTEGRAL MEMBRANE PROTEIN-RELATED"/>
    <property type="match status" value="1"/>
</dbReference>
<feature type="transmembrane region" description="Helical" evidence="7">
    <location>
        <begin position="6"/>
        <end position="30"/>
    </location>
</feature>
<reference evidence="9 10" key="1">
    <citation type="submission" date="2018-02" db="EMBL/GenBank/DDBJ databases">
        <title>Comparative genomes isolates from brazilian mangrove.</title>
        <authorList>
            <person name="Araujo J.E."/>
            <person name="Taketani R.G."/>
            <person name="Silva M.C.P."/>
            <person name="Loureco M.V."/>
            <person name="Andreote F.D."/>
        </authorList>
    </citation>
    <scope>NUCLEOTIDE SEQUENCE [LARGE SCALE GENOMIC DNA]</scope>
    <source>
        <strain evidence="9 10">NAP PRIS-MGV</strain>
    </source>
</reference>
<proteinExistence type="predicted"/>
<dbReference type="RefSeq" id="WP_105353971.1">
    <property type="nucleotide sequence ID" value="NZ_PUIB01000011.1"/>
</dbReference>
<dbReference type="GO" id="GO:0005886">
    <property type="term" value="C:plasma membrane"/>
    <property type="evidence" value="ECO:0007669"/>
    <property type="project" value="UniProtKB-SubCell"/>
</dbReference>
<feature type="transmembrane region" description="Helical" evidence="7">
    <location>
        <begin position="115"/>
        <end position="133"/>
    </location>
</feature>
<protein>
    <submittedName>
        <fullName evidence="9">Type II secretion system protein</fullName>
    </submittedName>
</protein>
<feature type="transmembrane region" description="Helical" evidence="7">
    <location>
        <begin position="259"/>
        <end position="277"/>
    </location>
</feature>
<keyword evidence="3 7" id="KW-0812">Transmembrane</keyword>
<evidence type="ECO:0000313" key="9">
    <source>
        <dbReference type="EMBL" id="PQO38519.1"/>
    </source>
</evidence>
<evidence type="ECO:0000256" key="1">
    <source>
        <dbReference type="ARBA" id="ARBA00004651"/>
    </source>
</evidence>
<feature type="transmembrane region" description="Helical" evidence="7">
    <location>
        <begin position="289"/>
        <end position="305"/>
    </location>
</feature>
<gene>
    <name evidence="9" type="ORF">C5Y98_10735</name>
</gene>
<evidence type="ECO:0000256" key="6">
    <source>
        <dbReference type="SAM" id="Coils"/>
    </source>
</evidence>
<accession>A0A2S8G244</accession>
<organism evidence="9 10">
    <name type="scientific">Blastopirellula marina</name>
    <dbReference type="NCBI Taxonomy" id="124"/>
    <lineage>
        <taxon>Bacteria</taxon>
        <taxon>Pseudomonadati</taxon>
        <taxon>Planctomycetota</taxon>
        <taxon>Planctomycetia</taxon>
        <taxon>Pirellulales</taxon>
        <taxon>Pirellulaceae</taxon>
        <taxon>Blastopirellula</taxon>
    </lineage>
</organism>
<evidence type="ECO:0000256" key="7">
    <source>
        <dbReference type="SAM" id="Phobius"/>
    </source>
</evidence>
<feature type="coiled-coil region" evidence="6">
    <location>
        <begin position="227"/>
        <end position="254"/>
    </location>
</feature>
<comment type="subcellular location">
    <subcellularLocation>
        <location evidence="1">Cell membrane</location>
        <topology evidence="1">Multi-pass membrane protein</topology>
    </subcellularLocation>
</comment>
<dbReference type="AlphaFoldDB" id="A0A2S8G244"/>